<gene>
    <name evidence="2" type="ORF">P5X88_15410</name>
</gene>
<dbReference type="Proteomes" id="UP001159179">
    <property type="component" value="Unassembled WGS sequence"/>
</dbReference>
<dbReference type="AlphaFoldDB" id="A0AAW6SZS7"/>
<evidence type="ECO:0000313" key="3">
    <source>
        <dbReference type="Proteomes" id="UP001159179"/>
    </source>
</evidence>
<feature type="transmembrane region" description="Helical" evidence="1">
    <location>
        <begin position="6"/>
        <end position="26"/>
    </location>
</feature>
<dbReference type="EMBL" id="JAROYP010000009">
    <property type="protein sequence ID" value="MDH5162322.1"/>
    <property type="molecule type" value="Genomic_DNA"/>
</dbReference>
<comment type="caution">
    <text evidence="2">The sequence shown here is derived from an EMBL/GenBank/DDBJ whole genome shotgun (WGS) entry which is preliminary data.</text>
</comment>
<keyword evidence="1" id="KW-0472">Membrane</keyword>
<keyword evidence="1" id="KW-1133">Transmembrane helix</keyword>
<evidence type="ECO:0000256" key="1">
    <source>
        <dbReference type="SAM" id="Phobius"/>
    </source>
</evidence>
<dbReference type="RefSeq" id="WP_280617291.1">
    <property type="nucleotide sequence ID" value="NZ_JAROYP010000009.1"/>
</dbReference>
<evidence type="ECO:0000313" key="2">
    <source>
        <dbReference type="EMBL" id="MDH5162322.1"/>
    </source>
</evidence>
<organism evidence="2 3">
    <name type="scientific">Heyndrickxia oleronia</name>
    <dbReference type="NCBI Taxonomy" id="38875"/>
    <lineage>
        <taxon>Bacteria</taxon>
        <taxon>Bacillati</taxon>
        <taxon>Bacillota</taxon>
        <taxon>Bacilli</taxon>
        <taxon>Bacillales</taxon>
        <taxon>Bacillaceae</taxon>
        <taxon>Heyndrickxia</taxon>
    </lineage>
</organism>
<keyword evidence="1" id="KW-0812">Transmembrane</keyword>
<accession>A0AAW6SZS7</accession>
<sequence>MKSLKIVYVIIVVIIIFLSGYFLGNIKNSKVSREIRIGYNHSDYPDRIDYQNVFTDGDSQEIIDNFLMIYLQKEKIENLYLEQDPDIYIRVTSPKRSVELIDSKVWFTKEGAIIGERIAEGWEQTEYYRIDEDDADYIKKTVQYKED</sequence>
<reference evidence="2" key="1">
    <citation type="submission" date="2023-03" db="EMBL/GenBank/DDBJ databases">
        <title>Bacterial isolates from washroom surfaces on a university campus.</title>
        <authorList>
            <person name="Holman D.B."/>
            <person name="Gzyl K.E."/>
            <person name="Taheri A.E."/>
        </authorList>
    </citation>
    <scope>NUCLEOTIDE SEQUENCE</scope>
    <source>
        <strain evidence="2">RD03</strain>
    </source>
</reference>
<protein>
    <submittedName>
        <fullName evidence="2">Uncharacterized protein</fullName>
    </submittedName>
</protein>
<name>A0AAW6SZS7_9BACI</name>
<proteinExistence type="predicted"/>